<keyword evidence="2" id="KW-0067">ATP-binding</keyword>
<name>A0A0D0CWK6_9AGAR</name>
<keyword evidence="6" id="KW-1185">Reference proteome</keyword>
<accession>A0A0D0CWK6</accession>
<dbReference type="PROSITE" id="PS50893">
    <property type="entry name" value="ABC_TRANSPORTER_2"/>
    <property type="match status" value="1"/>
</dbReference>
<dbReference type="InterPro" id="IPR003593">
    <property type="entry name" value="AAA+_ATPase"/>
</dbReference>
<sequence>MEKDSKTATTTTTTTTPQPKEGIETLYVGVYRVLLEKSSIFKFDREKWVSSLYALLRFVKEVYFFAPQLLVLVALLDILRSQEEVVFLVFETRILRNIEYGLKEGAIDVRALVRDIACRILWIVATAFLQWWGETTRQSLRTRTVHYFDGKILAARLKTDLPTLDANLSDDHISASAAWYCLETLISLFARVTAIFSQLAFILRIARSNQHGLIYAGLCVIKPVLYIVLQKSLWAMPRVVEAINTSFLRMRALRHMGEKKFKLDVTSSDLEQYIVKEFHKAQESLGDTPTDSAEMIHWSMTSPRRNISISLAEDFPMLYLVAVAFFRPRDISLATMALLQESSGFLKMSFSSLFYEADTLRKRINVVEQLFNLEKKASVIKDGDLRFPLAEEKGLVQKGLHIELRNVSFTYPGTKSTKEALSDVSLTIQPGQLVVIVGSNGCGKSTLLKLLTRLYDVNSGTVFIDGEDIRKYCIADLRQSMTTLTQDHNLFPLSIAENIGLGFAEEVDNEEMIEDAAKKGGAAQVVAKLDKGMKTVLEPRAVQYSVQVTEDDGSALAKELKALDKAADVSGGERQRLVASRTFMRFNSGKIRFMAVDEPSSALDPEGELELFNNFREAREGKTMIFITHRFGHLTKYADQIICMKEGKIVESGVHEELMKLDGEYAKMYNIQARAFEN</sequence>
<dbReference type="Proteomes" id="UP000053593">
    <property type="component" value="Unassembled WGS sequence"/>
</dbReference>
<evidence type="ECO:0000256" key="3">
    <source>
        <dbReference type="ARBA" id="ARBA00024363"/>
    </source>
</evidence>
<dbReference type="OrthoDB" id="6500128at2759"/>
<dbReference type="HOGENOM" id="CLU_000604_63_0_1"/>
<protein>
    <recommendedName>
        <fullName evidence="4">ABC transporter domain-containing protein</fullName>
    </recommendedName>
</protein>
<feature type="domain" description="ABC transporter" evidence="4">
    <location>
        <begin position="402"/>
        <end position="671"/>
    </location>
</feature>
<evidence type="ECO:0000256" key="2">
    <source>
        <dbReference type="ARBA" id="ARBA00022840"/>
    </source>
</evidence>
<dbReference type="GO" id="GO:0042626">
    <property type="term" value="F:ATPase-coupled transmembrane transporter activity"/>
    <property type="evidence" value="ECO:0007669"/>
    <property type="project" value="TreeGrafter"/>
</dbReference>
<keyword evidence="1" id="KW-0547">Nucleotide-binding</keyword>
<dbReference type="GO" id="GO:0016887">
    <property type="term" value="F:ATP hydrolysis activity"/>
    <property type="evidence" value="ECO:0007669"/>
    <property type="project" value="InterPro"/>
</dbReference>
<proteinExistence type="inferred from homology"/>
<evidence type="ECO:0000313" key="5">
    <source>
        <dbReference type="EMBL" id="KIK64262.1"/>
    </source>
</evidence>
<evidence type="ECO:0000256" key="1">
    <source>
        <dbReference type="ARBA" id="ARBA00022741"/>
    </source>
</evidence>
<dbReference type="PANTHER" id="PTHR24221">
    <property type="entry name" value="ATP-BINDING CASSETTE SUB-FAMILY B"/>
    <property type="match status" value="1"/>
</dbReference>
<reference evidence="5 6" key="1">
    <citation type="submission" date="2014-04" db="EMBL/GenBank/DDBJ databases">
        <title>Evolutionary Origins and Diversification of the Mycorrhizal Mutualists.</title>
        <authorList>
            <consortium name="DOE Joint Genome Institute"/>
            <consortium name="Mycorrhizal Genomics Consortium"/>
            <person name="Kohler A."/>
            <person name="Kuo A."/>
            <person name="Nagy L.G."/>
            <person name="Floudas D."/>
            <person name="Copeland A."/>
            <person name="Barry K.W."/>
            <person name="Cichocki N."/>
            <person name="Veneault-Fourrey C."/>
            <person name="LaButti K."/>
            <person name="Lindquist E.A."/>
            <person name="Lipzen A."/>
            <person name="Lundell T."/>
            <person name="Morin E."/>
            <person name="Murat C."/>
            <person name="Riley R."/>
            <person name="Ohm R."/>
            <person name="Sun H."/>
            <person name="Tunlid A."/>
            <person name="Henrissat B."/>
            <person name="Grigoriev I.V."/>
            <person name="Hibbett D.S."/>
            <person name="Martin F."/>
        </authorList>
    </citation>
    <scope>NUCLEOTIDE SEQUENCE [LARGE SCALE GENOMIC DNA]</scope>
    <source>
        <strain evidence="5 6">FD-317 M1</strain>
    </source>
</reference>
<dbReference type="InterPro" id="IPR027417">
    <property type="entry name" value="P-loop_NTPase"/>
</dbReference>
<gene>
    <name evidence="5" type="ORF">GYMLUDRAFT_221605</name>
</gene>
<evidence type="ECO:0000313" key="6">
    <source>
        <dbReference type="Proteomes" id="UP000053593"/>
    </source>
</evidence>
<dbReference type="InterPro" id="IPR039421">
    <property type="entry name" value="Type_1_exporter"/>
</dbReference>
<dbReference type="SUPFAM" id="SSF52540">
    <property type="entry name" value="P-loop containing nucleoside triphosphate hydrolases"/>
    <property type="match status" value="1"/>
</dbReference>
<dbReference type="InterPro" id="IPR003439">
    <property type="entry name" value="ABC_transporter-like_ATP-bd"/>
</dbReference>
<comment type="similarity">
    <text evidence="3">Belongs to the ABC transporter superfamily. ABCB family. Heavy Metal importer (TC 3.A.1.210) subfamily.</text>
</comment>
<evidence type="ECO:0000259" key="4">
    <source>
        <dbReference type="PROSITE" id="PS50893"/>
    </source>
</evidence>
<dbReference type="AlphaFoldDB" id="A0A0D0CWK6"/>
<dbReference type="Gene3D" id="3.40.50.300">
    <property type="entry name" value="P-loop containing nucleotide triphosphate hydrolases"/>
    <property type="match status" value="1"/>
</dbReference>
<dbReference type="PANTHER" id="PTHR24221:SF654">
    <property type="entry name" value="ATP-BINDING CASSETTE SUB-FAMILY B MEMBER 6"/>
    <property type="match status" value="1"/>
</dbReference>
<dbReference type="EMBL" id="KN834762">
    <property type="protein sequence ID" value="KIK64262.1"/>
    <property type="molecule type" value="Genomic_DNA"/>
</dbReference>
<organism evidence="5 6">
    <name type="scientific">Collybiopsis luxurians FD-317 M1</name>
    <dbReference type="NCBI Taxonomy" id="944289"/>
    <lineage>
        <taxon>Eukaryota</taxon>
        <taxon>Fungi</taxon>
        <taxon>Dikarya</taxon>
        <taxon>Basidiomycota</taxon>
        <taxon>Agaricomycotina</taxon>
        <taxon>Agaricomycetes</taxon>
        <taxon>Agaricomycetidae</taxon>
        <taxon>Agaricales</taxon>
        <taxon>Marasmiineae</taxon>
        <taxon>Omphalotaceae</taxon>
        <taxon>Collybiopsis</taxon>
        <taxon>Collybiopsis luxurians</taxon>
    </lineage>
</organism>
<dbReference type="SMART" id="SM00382">
    <property type="entry name" value="AAA"/>
    <property type="match status" value="1"/>
</dbReference>
<dbReference type="GO" id="GO:0005524">
    <property type="term" value="F:ATP binding"/>
    <property type="evidence" value="ECO:0007669"/>
    <property type="project" value="UniProtKB-KW"/>
</dbReference>
<dbReference type="Pfam" id="PF00005">
    <property type="entry name" value="ABC_tran"/>
    <property type="match status" value="1"/>
</dbReference>